<dbReference type="Proteomes" id="UP000184314">
    <property type="component" value="Unassembled WGS sequence"/>
</dbReference>
<dbReference type="InterPro" id="IPR027417">
    <property type="entry name" value="P-loop_NTPase"/>
</dbReference>
<gene>
    <name evidence="2" type="ORF">SAMN04488007_0115</name>
</gene>
<reference evidence="3" key="1">
    <citation type="submission" date="2016-11" db="EMBL/GenBank/DDBJ databases">
        <authorList>
            <person name="Varghese N."/>
            <person name="Submissions S."/>
        </authorList>
    </citation>
    <scope>NUCLEOTIDE SEQUENCE [LARGE SCALE GENOMIC DNA]</scope>
    <source>
        <strain evidence="3">DSM 16478</strain>
    </source>
</reference>
<name>A0A1M6IR73_9FLAO</name>
<proteinExistence type="predicted"/>
<accession>A0A1M6IR73</accession>
<dbReference type="OrthoDB" id="9791620at2"/>
<dbReference type="EMBL" id="FQZX01000001">
    <property type="protein sequence ID" value="SHJ36971.1"/>
    <property type="molecule type" value="Genomic_DNA"/>
</dbReference>
<evidence type="ECO:0000313" key="3">
    <source>
        <dbReference type="Proteomes" id="UP000184314"/>
    </source>
</evidence>
<protein>
    <submittedName>
        <fullName evidence="2">Uncharacterized protein</fullName>
    </submittedName>
</protein>
<dbReference type="Gene3D" id="3.40.50.300">
    <property type="entry name" value="P-loop containing nucleotide triphosphate hydrolases"/>
    <property type="match status" value="1"/>
</dbReference>
<dbReference type="NCBIfam" id="NF045780">
    <property type="entry name" value="TrlF_fam_ATP"/>
    <property type="match status" value="1"/>
</dbReference>
<dbReference type="STRING" id="228958.SAMN04488007_0115"/>
<keyword evidence="1" id="KW-0175">Coiled coil</keyword>
<sequence length="922" mass="107115">MSKKYPKGSEWRKWDLHVHTPSSIYHRYGADTEETWEKYIEDLENLSSDFSVLGINDYFFIDGYERLVKEKATKGKLKNIDLLLPVVEFRIEKFAGIDFGQLKRINLHVIFSNELPIETIKSQFLQTLEQSYFLENGEQWTRAITKESVQELGAKIKSTVPSEQLHKYGTDLTEGFNNLNVKEDKIFEALQKDCFKGKYLIAIGKTEWGDLKWTDASIATKKSIINKANIVFTASESIEAFHKAKSQLTAQQVNDILLDCSDSHYLSTETDKDRIGNCFTWIKADPTFEGLVQILYEPNERIKISDSNPNLEFDKPYISNITINDDVKVFQDEEDLSFSKNESIPLNQNLVAIIGGRGEGKSMLTDYLASSFIGQEHSKEGDFNKNGVVNLSYHKSNQSEEDIINFDLTEDKKAVDFIYINQGRLKNLVEKKDKQFQLANSIRRLAKLKQPEFNTELDKKIRESINEYHELERFFEQKDEDNNLINSIEYLEIQEKSINDFISNITTSENKDKLEKYSENLRLRNNLNSKLKELFELENELKNAIEELNLKIIKTNGELKRISLIELNSLQKQFDEINNWKGELEKEIASISVTISVVKEEFKDYKGDLTTLLNDIAKFQKRLSEIRENIAVSKTRKERLESLKISLFETTDDSISLIDKMKLDYNNQVVELIKSWDEFKDVDSKDTLNPSQKSIMKNLLTDLEIEVKVDFDVSKFYDEIYHCIDGAKWRIKGNKEAQKNSFEIRDSDTFFEFLRKKYLEFYHYDGIHSKTFKNKLFDELERKKYLKVFPILKYKGKDLNKISVGQKGTVYLKMMLATEAFSKPIIFDQPEDDLDNEFIMQNLIGLFKELKQYRQVIIVTHNANLVVNADAEQVIVASNLDGKLNYSSGSLEDNEINSKICQILEGGEIAFEKRRNKYQKIG</sequence>
<keyword evidence="3" id="KW-1185">Reference proteome</keyword>
<feature type="coiled-coil region" evidence="1">
    <location>
        <begin position="520"/>
        <end position="643"/>
    </location>
</feature>
<dbReference type="SUPFAM" id="SSF52540">
    <property type="entry name" value="P-loop containing nucleoside triphosphate hydrolases"/>
    <property type="match status" value="1"/>
</dbReference>
<dbReference type="AlphaFoldDB" id="A0A1M6IR73"/>
<dbReference type="RefSeq" id="WP_073240432.1">
    <property type="nucleotide sequence ID" value="NZ_FQZX01000001.1"/>
</dbReference>
<evidence type="ECO:0000313" key="2">
    <source>
        <dbReference type="EMBL" id="SHJ36971.1"/>
    </source>
</evidence>
<dbReference type="InterPro" id="IPR054787">
    <property type="entry name" value="TrlF_ATPase"/>
</dbReference>
<organism evidence="2 3">
    <name type="scientific">Maribacter aquivivus</name>
    <dbReference type="NCBI Taxonomy" id="228958"/>
    <lineage>
        <taxon>Bacteria</taxon>
        <taxon>Pseudomonadati</taxon>
        <taxon>Bacteroidota</taxon>
        <taxon>Flavobacteriia</taxon>
        <taxon>Flavobacteriales</taxon>
        <taxon>Flavobacteriaceae</taxon>
        <taxon>Maribacter</taxon>
    </lineage>
</organism>
<evidence type="ECO:0000256" key="1">
    <source>
        <dbReference type="SAM" id="Coils"/>
    </source>
</evidence>